<feature type="region of interest" description="Disordered" evidence="1">
    <location>
        <begin position="145"/>
        <end position="182"/>
    </location>
</feature>
<sequence>MYADDDENDPEYTEYAHQQDRYQNGSDDDGESEYNDAKGIKYHITFQPQLPLQGPNDKKRRANARADTINHDAIKAIGRDERTMDFKIVGDDLRTTRFKFTWTITRTDYKNMQLSSEADYKELVTETAKRAKVEAKLEITEFELEAPPPAADGDGTAAGNPAPAASVQNEEPADKHKHRKLNPEEEAMAKTILDIQNSQRCSDRACTSRFCFVGNPTAKHVRLTPLLSTWAAAILAEMPNVTVTEPPPPEEEKMFWPLDDQLADIDDISMLASRRPHHCSVDFCSELRDGTSRTSVHTQYPTPSLWVASQTCENGYS</sequence>
<feature type="compositionally biased region" description="Low complexity" evidence="1">
    <location>
        <begin position="151"/>
        <end position="165"/>
    </location>
</feature>
<comment type="caution">
    <text evidence="2">The sequence shown here is derived from an EMBL/GenBank/DDBJ whole genome shotgun (WGS) entry which is preliminary data.</text>
</comment>
<dbReference type="EMBL" id="JARKIB010000151">
    <property type="protein sequence ID" value="KAJ7731668.1"/>
    <property type="molecule type" value="Genomic_DNA"/>
</dbReference>
<dbReference type="Proteomes" id="UP001215598">
    <property type="component" value="Unassembled WGS sequence"/>
</dbReference>
<accession>A0AAD7HZH3</accession>
<feature type="region of interest" description="Disordered" evidence="1">
    <location>
        <begin position="1"/>
        <end position="39"/>
    </location>
</feature>
<organism evidence="2 3">
    <name type="scientific">Mycena metata</name>
    <dbReference type="NCBI Taxonomy" id="1033252"/>
    <lineage>
        <taxon>Eukaryota</taxon>
        <taxon>Fungi</taxon>
        <taxon>Dikarya</taxon>
        <taxon>Basidiomycota</taxon>
        <taxon>Agaricomycotina</taxon>
        <taxon>Agaricomycetes</taxon>
        <taxon>Agaricomycetidae</taxon>
        <taxon>Agaricales</taxon>
        <taxon>Marasmiineae</taxon>
        <taxon>Mycenaceae</taxon>
        <taxon>Mycena</taxon>
    </lineage>
</organism>
<keyword evidence="3" id="KW-1185">Reference proteome</keyword>
<proteinExistence type="predicted"/>
<feature type="compositionally biased region" description="Acidic residues" evidence="1">
    <location>
        <begin position="1"/>
        <end position="12"/>
    </location>
</feature>
<evidence type="ECO:0000256" key="1">
    <source>
        <dbReference type="SAM" id="MobiDB-lite"/>
    </source>
</evidence>
<evidence type="ECO:0000313" key="2">
    <source>
        <dbReference type="EMBL" id="KAJ7731668.1"/>
    </source>
</evidence>
<reference evidence="2" key="1">
    <citation type="submission" date="2023-03" db="EMBL/GenBank/DDBJ databases">
        <title>Massive genome expansion in bonnet fungi (Mycena s.s.) driven by repeated elements and novel gene families across ecological guilds.</title>
        <authorList>
            <consortium name="Lawrence Berkeley National Laboratory"/>
            <person name="Harder C.B."/>
            <person name="Miyauchi S."/>
            <person name="Viragh M."/>
            <person name="Kuo A."/>
            <person name="Thoen E."/>
            <person name="Andreopoulos B."/>
            <person name="Lu D."/>
            <person name="Skrede I."/>
            <person name="Drula E."/>
            <person name="Henrissat B."/>
            <person name="Morin E."/>
            <person name="Kohler A."/>
            <person name="Barry K."/>
            <person name="LaButti K."/>
            <person name="Morin E."/>
            <person name="Salamov A."/>
            <person name="Lipzen A."/>
            <person name="Mereny Z."/>
            <person name="Hegedus B."/>
            <person name="Baldrian P."/>
            <person name="Stursova M."/>
            <person name="Weitz H."/>
            <person name="Taylor A."/>
            <person name="Grigoriev I.V."/>
            <person name="Nagy L.G."/>
            <person name="Martin F."/>
            <person name="Kauserud H."/>
        </authorList>
    </citation>
    <scope>NUCLEOTIDE SEQUENCE</scope>
    <source>
        <strain evidence="2">CBHHK182m</strain>
    </source>
</reference>
<gene>
    <name evidence="2" type="ORF">B0H16DRAFT_1893317</name>
</gene>
<name>A0AAD7HZH3_9AGAR</name>
<protein>
    <submittedName>
        <fullName evidence="2">Uncharacterized protein</fullName>
    </submittedName>
</protein>
<evidence type="ECO:0000313" key="3">
    <source>
        <dbReference type="Proteomes" id="UP001215598"/>
    </source>
</evidence>
<dbReference type="AlphaFoldDB" id="A0AAD7HZH3"/>